<organism evidence="1">
    <name type="scientific">marine sediment metagenome</name>
    <dbReference type="NCBI Taxonomy" id="412755"/>
    <lineage>
        <taxon>unclassified sequences</taxon>
        <taxon>metagenomes</taxon>
        <taxon>ecological metagenomes</taxon>
    </lineage>
</organism>
<feature type="non-terminal residue" evidence="1">
    <location>
        <position position="1"/>
    </location>
</feature>
<name>A0A0F8XX94_9ZZZZ</name>
<comment type="caution">
    <text evidence="1">The sequence shown here is derived from an EMBL/GenBank/DDBJ whole genome shotgun (WGS) entry which is preliminary data.</text>
</comment>
<feature type="non-terminal residue" evidence="1">
    <location>
        <position position="334"/>
    </location>
</feature>
<accession>A0A0F8XX94</accession>
<evidence type="ECO:0008006" key="2">
    <source>
        <dbReference type="Google" id="ProtNLM"/>
    </source>
</evidence>
<evidence type="ECO:0000313" key="1">
    <source>
        <dbReference type="EMBL" id="KKK46609.1"/>
    </source>
</evidence>
<dbReference type="EMBL" id="LAZR01069992">
    <property type="protein sequence ID" value="KKK46609.1"/>
    <property type="molecule type" value="Genomic_DNA"/>
</dbReference>
<dbReference type="AlphaFoldDB" id="A0A0F8XX94"/>
<sequence length="334" mass="37964">IQKDVLYHTGLTANYMYSEKYVVEFSLMGIGSRKLEEGNKVELAPTVGVGWILSEEDFMANGSFFDYLKFRSSFGISKNDHWNDYYLYKSTYTRGNRFFYGNGNYYNNRTEFASVPNQIWLQKRRDISVGFDAVMLNRALNLEVGYFNSASLDNITLMESTYPQILGFEGLIYKNYNSESDQGVEMGLDYTYNVTNDFSISAGGNFIYRSQKITKREEPVYEGGDVGLVMEGTASDAMWALKTDDLYSEGDFNPDGTLIDGLPVPVYGPVQPGDIKYLDQNSDDIIDQNDRRIIGHGVRTQIGLFLNIRFKNIEFYALGIGRLGDANYRSGSYF</sequence>
<reference evidence="1" key="1">
    <citation type="journal article" date="2015" name="Nature">
        <title>Complex archaea that bridge the gap between prokaryotes and eukaryotes.</title>
        <authorList>
            <person name="Spang A."/>
            <person name="Saw J.H."/>
            <person name="Jorgensen S.L."/>
            <person name="Zaremba-Niedzwiedzka K."/>
            <person name="Martijn J."/>
            <person name="Lind A.E."/>
            <person name="van Eijk R."/>
            <person name="Schleper C."/>
            <person name="Guy L."/>
            <person name="Ettema T.J."/>
        </authorList>
    </citation>
    <scope>NUCLEOTIDE SEQUENCE</scope>
</reference>
<gene>
    <name evidence="1" type="ORF">LCGC14_3163530</name>
</gene>
<proteinExistence type="predicted"/>
<protein>
    <recommendedName>
        <fullName evidence="2">TonB-dependent receptor-like beta-barrel domain-containing protein</fullName>
    </recommendedName>
</protein>